<evidence type="ECO:0000313" key="3">
    <source>
        <dbReference type="Proteomes" id="UP000186922"/>
    </source>
</evidence>
<evidence type="ECO:0000313" key="2">
    <source>
        <dbReference type="EMBL" id="GAU87446.1"/>
    </source>
</evidence>
<reference evidence="2 3" key="1">
    <citation type="journal article" date="2016" name="Nat. Commun.">
        <title>Extremotolerant tardigrade genome and improved radiotolerance of human cultured cells by tardigrade-unique protein.</title>
        <authorList>
            <person name="Hashimoto T."/>
            <person name="Horikawa D.D."/>
            <person name="Saito Y."/>
            <person name="Kuwahara H."/>
            <person name="Kozuka-Hata H."/>
            <person name="Shin-I T."/>
            <person name="Minakuchi Y."/>
            <person name="Ohishi K."/>
            <person name="Motoyama A."/>
            <person name="Aizu T."/>
            <person name="Enomoto A."/>
            <person name="Kondo K."/>
            <person name="Tanaka S."/>
            <person name="Hara Y."/>
            <person name="Koshikawa S."/>
            <person name="Sagara H."/>
            <person name="Miura T."/>
            <person name="Yokobori S."/>
            <person name="Miyagawa K."/>
            <person name="Suzuki Y."/>
            <person name="Kubo T."/>
            <person name="Oyama M."/>
            <person name="Kohara Y."/>
            <person name="Fujiyama A."/>
            <person name="Arakawa K."/>
            <person name="Katayama T."/>
            <person name="Toyoda A."/>
            <person name="Kunieda T."/>
        </authorList>
    </citation>
    <scope>NUCLEOTIDE SEQUENCE [LARGE SCALE GENOMIC DNA]</scope>
    <source>
        <strain evidence="2 3">YOKOZUNA-1</strain>
    </source>
</reference>
<accession>A0A1D1UCQ8</accession>
<feature type="region of interest" description="Disordered" evidence="1">
    <location>
        <begin position="1"/>
        <end position="20"/>
    </location>
</feature>
<organism evidence="2 3">
    <name type="scientific">Ramazzottius varieornatus</name>
    <name type="common">Water bear</name>
    <name type="synonym">Tardigrade</name>
    <dbReference type="NCBI Taxonomy" id="947166"/>
    <lineage>
        <taxon>Eukaryota</taxon>
        <taxon>Metazoa</taxon>
        <taxon>Ecdysozoa</taxon>
        <taxon>Tardigrada</taxon>
        <taxon>Eutardigrada</taxon>
        <taxon>Parachela</taxon>
        <taxon>Hypsibioidea</taxon>
        <taxon>Ramazzottiidae</taxon>
        <taxon>Ramazzottius</taxon>
    </lineage>
</organism>
<proteinExistence type="predicted"/>
<evidence type="ECO:0000256" key="1">
    <source>
        <dbReference type="SAM" id="MobiDB-lite"/>
    </source>
</evidence>
<dbReference type="EMBL" id="BDGG01000001">
    <property type="protein sequence ID" value="GAU87446.1"/>
    <property type="molecule type" value="Genomic_DNA"/>
</dbReference>
<comment type="caution">
    <text evidence="2">The sequence shown here is derived from an EMBL/GenBank/DDBJ whole genome shotgun (WGS) entry which is preliminary data.</text>
</comment>
<sequence>MNSLQTGSTQVRATDTKMNSSTCAQQSADTLHTGSTHVHAATCKLNTNEYSCLLSHRSVQVESFDFSSDSTLAMLLLHTERGQMQQRRDT</sequence>
<dbReference type="AlphaFoldDB" id="A0A1D1UCQ8"/>
<name>A0A1D1UCQ8_RAMVA</name>
<protein>
    <submittedName>
        <fullName evidence="2">Uncharacterized protein</fullName>
    </submittedName>
</protein>
<dbReference type="Proteomes" id="UP000186922">
    <property type="component" value="Unassembled WGS sequence"/>
</dbReference>
<gene>
    <name evidence="2" type="primary">RvY_00282-1</name>
    <name evidence="2" type="synonym">RvY_00282.1</name>
    <name evidence="2" type="ORF">RvY_00282</name>
</gene>
<keyword evidence="3" id="KW-1185">Reference proteome</keyword>